<keyword evidence="7" id="KW-0245">EGF-like domain</keyword>
<dbReference type="InterPro" id="IPR036055">
    <property type="entry name" value="LDL_receptor-like_sf"/>
</dbReference>
<dbReference type="SUPFAM" id="SSF57424">
    <property type="entry name" value="LDL receptor-like module"/>
    <property type="match status" value="2"/>
</dbReference>
<evidence type="ECO:0000256" key="9">
    <source>
        <dbReference type="SAM" id="Phobius"/>
    </source>
</evidence>
<dbReference type="PROSITE" id="PS00022">
    <property type="entry name" value="EGF_1"/>
    <property type="match status" value="4"/>
</dbReference>
<evidence type="ECO:0000256" key="2">
    <source>
        <dbReference type="ARBA" id="ARBA00022692"/>
    </source>
</evidence>
<keyword evidence="4 9" id="KW-1133">Transmembrane helix</keyword>
<dbReference type="SMART" id="SM00192">
    <property type="entry name" value="LDLa"/>
    <property type="match status" value="4"/>
</dbReference>
<feature type="disulfide bond" evidence="8">
    <location>
        <begin position="212"/>
        <end position="224"/>
    </location>
</feature>
<feature type="disulfide bond" evidence="7">
    <location>
        <begin position="1136"/>
        <end position="1145"/>
    </location>
</feature>
<evidence type="ECO:0000259" key="11">
    <source>
        <dbReference type="PROSITE" id="PS50026"/>
    </source>
</evidence>
<evidence type="ECO:0000256" key="7">
    <source>
        <dbReference type="PROSITE-ProRule" id="PRU00076"/>
    </source>
</evidence>
<feature type="transmembrane region" description="Helical" evidence="9">
    <location>
        <begin position="1405"/>
        <end position="1427"/>
    </location>
</feature>
<dbReference type="SUPFAM" id="SSF57196">
    <property type="entry name" value="EGF/Laminin"/>
    <property type="match status" value="3"/>
</dbReference>
<feature type="chain" id="PRO_5036222949" description="EGF-like domain-containing protein" evidence="10">
    <location>
        <begin position="19"/>
        <end position="1430"/>
    </location>
</feature>
<dbReference type="PANTHER" id="PTHR24270:SF61">
    <property type="entry name" value="EGF-LIKE DOMAIN-CONTAINING PROTEIN"/>
    <property type="match status" value="1"/>
</dbReference>
<evidence type="ECO:0000256" key="8">
    <source>
        <dbReference type="PROSITE-ProRule" id="PRU00124"/>
    </source>
</evidence>
<dbReference type="Pfam" id="PF00057">
    <property type="entry name" value="Ldl_recept_a"/>
    <property type="match status" value="2"/>
</dbReference>
<evidence type="ECO:0000256" key="6">
    <source>
        <dbReference type="ARBA" id="ARBA00023157"/>
    </source>
</evidence>
<keyword evidence="14" id="KW-1185">Reference proteome</keyword>
<dbReference type="PROSITE" id="PS50026">
    <property type="entry name" value="EGF_3"/>
    <property type="match status" value="4"/>
</dbReference>
<feature type="disulfide bond" evidence="7">
    <location>
        <begin position="1097"/>
        <end position="1106"/>
    </location>
</feature>
<evidence type="ECO:0000313" key="14">
    <source>
        <dbReference type="Proteomes" id="UP000663832"/>
    </source>
</evidence>
<feature type="disulfide bond" evidence="8">
    <location>
        <begin position="650"/>
        <end position="662"/>
    </location>
</feature>
<keyword evidence="6 7" id="KW-1015">Disulfide bond</keyword>
<comment type="caution">
    <text evidence="7">Lacks conserved residue(s) required for the propagation of feature annotation.</text>
</comment>
<evidence type="ECO:0000313" key="15">
    <source>
        <dbReference type="Proteomes" id="UP000663877"/>
    </source>
</evidence>
<gene>
    <name evidence="12" type="ORF">BJG266_LOCUS5331</name>
    <name evidence="13" type="ORF">QVE165_LOCUS30182</name>
</gene>
<dbReference type="CDD" id="cd00112">
    <property type="entry name" value="LDLa"/>
    <property type="match status" value="2"/>
</dbReference>
<dbReference type="InterPro" id="IPR002172">
    <property type="entry name" value="LDrepeatLR_classA_rpt"/>
</dbReference>
<feature type="domain" description="EGF-like" evidence="11">
    <location>
        <begin position="1109"/>
        <end position="1146"/>
    </location>
</feature>
<dbReference type="PANTHER" id="PTHR24270">
    <property type="entry name" value="LOW-DENSITY LIPOPROTEIN RECEPTOR-RELATED"/>
    <property type="match status" value="1"/>
</dbReference>
<dbReference type="Proteomes" id="UP000663832">
    <property type="component" value="Unassembled WGS sequence"/>
</dbReference>
<dbReference type="GO" id="GO:0005886">
    <property type="term" value="C:plasma membrane"/>
    <property type="evidence" value="ECO:0007669"/>
    <property type="project" value="TreeGrafter"/>
</dbReference>
<evidence type="ECO:0000313" key="12">
    <source>
        <dbReference type="EMBL" id="CAF0803441.1"/>
    </source>
</evidence>
<evidence type="ECO:0000313" key="13">
    <source>
        <dbReference type="EMBL" id="CAF1281684.1"/>
    </source>
</evidence>
<dbReference type="CDD" id="cd00054">
    <property type="entry name" value="EGF_CA"/>
    <property type="match status" value="2"/>
</dbReference>
<feature type="disulfide bond" evidence="7">
    <location>
        <begin position="1117"/>
        <end position="1134"/>
    </location>
</feature>
<feature type="signal peptide" evidence="10">
    <location>
        <begin position="1"/>
        <end position="18"/>
    </location>
</feature>
<keyword evidence="10" id="KW-0732">Signal</keyword>
<reference evidence="12" key="1">
    <citation type="submission" date="2021-02" db="EMBL/GenBank/DDBJ databases">
        <authorList>
            <person name="Nowell W R."/>
        </authorList>
    </citation>
    <scope>NUCLEOTIDE SEQUENCE</scope>
</reference>
<organism evidence="12 15">
    <name type="scientific">Adineta steineri</name>
    <dbReference type="NCBI Taxonomy" id="433720"/>
    <lineage>
        <taxon>Eukaryota</taxon>
        <taxon>Metazoa</taxon>
        <taxon>Spiralia</taxon>
        <taxon>Gnathifera</taxon>
        <taxon>Rotifera</taxon>
        <taxon>Eurotatoria</taxon>
        <taxon>Bdelloidea</taxon>
        <taxon>Adinetida</taxon>
        <taxon>Adinetidae</taxon>
        <taxon>Adineta</taxon>
    </lineage>
</organism>
<feature type="disulfide bond" evidence="8">
    <location>
        <begin position="219"/>
        <end position="237"/>
    </location>
</feature>
<dbReference type="Proteomes" id="UP000663877">
    <property type="component" value="Unassembled WGS sequence"/>
</dbReference>
<dbReference type="EMBL" id="CAJNOM010000248">
    <property type="protein sequence ID" value="CAF1281684.1"/>
    <property type="molecule type" value="Genomic_DNA"/>
</dbReference>
<accession>A0A813SQZ2</accession>
<feature type="disulfide bond" evidence="7">
    <location>
        <begin position="1179"/>
        <end position="1188"/>
    </location>
</feature>
<evidence type="ECO:0000256" key="5">
    <source>
        <dbReference type="ARBA" id="ARBA00023136"/>
    </source>
</evidence>
<protein>
    <recommendedName>
        <fullName evidence="11">EGF-like domain-containing protein</fullName>
    </recommendedName>
</protein>
<dbReference type="Gene3D" id="2.10.25.10">
    <property type="entry name" value="Laminin"/>
    <property type="match status" value="3"/>
</dbReference>
<dbReference type="InterPro" id="IPR000742">
    <property type="entry name" value="EGF"/>
</dbReference>
<feature type="disulfide bond" evidence="8">
    <location>
        <begin position="837"/>
        <end position="852"/>
    </location>
</feature>
<comment type="subcellular location">
    <subcellularLocation>
        <location evidence="1">Membrane</location>
        <topology evidence="1">Single-pass membrane protein</topology>
    </subcellularLocation>
</comment>
<dbReference type="EMBL" id="CAJNOI010000014">
    <property type="protein sequence ID" value="CAF0803441.1"/>
    <property type="molecule type" value="Genomic_DNA"/>
</dbReference>
<name>A0A813SQZ2_9BILA</name>
<dbReference type="PRINTS" id="PR00261">
    <property type="entry name" value="LDLRECEPTOR"/>
</dbReference>
<dbReference type="InterPro" id="IPR050685">
    <property type="entry name" value="LDLR"/>
</dbReference>
<keyword evidence="5 9" id="KW-0472">Membrane</keyword>
<dbReference type="OrthoDB" id="9990982at2759"/>
<dbReference type="PROSITE" id="PS01186">
    <property type="entry name" value="EGF_2"/>
    <property type="match status" value="1"/>
</dbReference>
<keyword evidence="3" id="KW-0677">Repeat</keyword>
<dbReference type="Pfam" id="PF00008">
    <property type="entry name" value="EGF"/>
    <property type="match status" value="1"/>
</dbReference>
<feature type="disulfide bond" evidence="7">
    <location>
        <begin position="1113"/>
        <end position="1123"/>
    </location>
</feature>
<dbReference type="GO" id="GO:0016192">
    <property type="term" value="P:vesicle-mediated transport"/>
    <property type="evidence" value="ECO:0007669"/>
    <property type="project" value="UniProtKB-ARBA"/>
</dbReference>
<feature type="domain" description="EGF-like" evidence="11">
    <location>
        <begin position="1068"/>
        <end position="1107"/>
    </location>
</feature>
<feature type="domain" description="EGF-like" evidence="11">
    <location>
        <begin position="1148"/>
        <end position="1189"/>
    </location>
</feature>
<dbReference type="Gene3D" id="4.10.400.10">
    <property type="entry name" value="Low-density Lipoprotein Receptor"/>
    <property type="match status" value="2"/>
</dbReference>
<feature type="disulfide bond" evidence="7">
    <location>
        <begin position="1372"/>
        <end position="1381"/>
    </location>
</feature>
<evidence type="ECO:0000256" key="4">
    <source>
        <dbReference type="ARBA" id="ARBA00022989"/>
    </source>
</evidence>
<evidence type="ECO:0000256" key="3">
    <source>
        <dbReference type="ARBA" id="ARBA00022737"/>
    </source>
</evidence>
<sequence length="1430" mass="165213">MSTTAIIIFVLIVTVISGRILLYDTENGQTNEKIDCVYHVYDNGEEIPYCQRLAGDEILNRDKRVCENQGQFFSFRDLIIKNILPSDVSDWNSSIEMADWYAQFYYNQSSFRDGDDQFLCKCTQPGTFGKYCEYQLTHYAESFSDAIKAQFEQKRDGDSWNTQKYGKILCYQTLICDHGPLCLDWREINDGTQQCSYGNDEENWDKLEFNECEDDEFRCTNGMCIPQEFWLDGHVDCVDWSDELDQSSKESCSFTPNAMECDEHICPRHSYSCGDGQCVDWITRMAFQQILPAQDDCFNKRNLNYMCEVSPHRRAWTLENGLCWPDEDYDDPRYPPSNMINGSTLAHVDKCQYLLRCALSDGFEHDCPCNLLNCTQMMSSVCPNNTFLFYPPPGLINPNILFYYNYNRSGENATVGGFMFQGNQRCRGYQFTLDKPTLLSFSLSNEIVYFHTNNIFCSLNESSLGYQDYLSPFQYDKFCYNDSLTFNGRPYAVNPDICNRTGECISQYRIHDGFQDCLTEDDEFSDFDKNYCTGNIGKHRFQCFNDQHKCLTLFHLGTGISECSNHYDEIWYGSGVSLKESIACYKNDTVDCDRLKEYISQSSMKNTHSFAHSLEETSITQIPFRSYCDSFWDLHNHTDESPLSCQMWICQDHQYQCRTGQCIELDWVCDGEWDCSDASDEEAIVLITHWSDHNINLVGSHSRLERCYQRYSRSPFSTVCNLSAEFGCYLSNVLNPLNMTMIRPCINLTQIGDGVEDCYNAYDEKNTFEINSDIGNMFGFHLRCGDHYEPYSSACLPEAKNNCSKILCSNHRSETDSCSSMHDAMCLNGSCVKNGRCNGQSDCLHGEDEYWCAPNTLANQPVYRYNKKTATRSIMYSVLEFPNQKQLLKHITNPRNDYFSIMHSYQCNRGVAILNRNETICLCPPAYYGRWCEFFSDRISVITHLDQKTLLNNTFKIKATLIFEDHIIDDHDFTIIPTVENLKKIKHKFYLVYSRSAQMLTHKRVRYFNRTDVINHHPYSVHFDVFSLEKDNSVKELGSWHYPIYFDYLPAYRLAVVLKFPSWFLNNTTNPCSQHSCNINSTCMPLFNQNDTYYCSCKSGYYGRHCESYLPRCETYCSANALCRKNPNKLEPDCICPLNRFGPRCNLKHDGCDSNPCLNNGTCFSTDDQSGEASYMCRCSKRFYGNRCQYEMGSVHVNLNMTHTALISATVVQLYDIQTPSFQLVIQHQQVSFAIPSKINYYHSAAYAPSLGLLKIYQNLTYPQYFIIYSLPQISIINITSTPQHCPHVSLLLTKNDNTFVPSVFLYHLICRSNTQLLCFYDENYLCLCQSDHYRAECFSHNTQLDRCNYCLSGGKCMQGDLKDPNDFICICPPSYYGHRCEFSSEFINTTTSELLPSSTSKAVAIGYTSIIFLLFIFGFLHNFYLVTHI</sequence>
<evidence type="ECO:0000256" key="1">
    <source>
        <dbReference type="ARBA" id="ARBA00004167"/>
    </source>
</evidence>
<evidence type="ECO:0000256" key="10">
    <source>
        <dbReference type="SAM" id="SignalP"/>
    </source>
</evidence>
<keyword evidence="2 9" id="KW-0812">Transmembrane</keyword>
<dbReference type="PROSITE" id="PS50068">
    <property type="entry name" value="LDLRA_2"/>
    <property type="match status" value="3"/>
</dbReference>
<feature type="domain" description="EGF-like" evidence="11">
    <location>
        <begin position="1344"/>
        <end position="1382"/>
    </location>
</feature>
<dbReference type="SMART" id="SM00181">
    <property type="entry name" value="EGF"/>
    <property type="match status" value="4"/>
</dbReference>
<feature type="disulfide bond" evidence="8">
    <location>
        <begin position="657"/>
        <end position="675"/>
    </location>
</feature>
<comment type="caution">
    <text evidence="12">The sequence shown here is derived from an EMBL/GenBank/DDBJ whole genome shotgun (WGS) entry which is preliminary data.</text>
</comment>
<proteinExistence type="predicted"/>